<protein>
    <submittedName>
        <fullName evidence="3">Autophagy-related protein 9</fullName>
    </submittedName>
</protein>
<evidence type="ECO:0000313" key="1">
    <source>
        <dbReference type="EMBL" id="VDP52323.1"/>
    </source>
</evidence>
<dbReference type="WBParaSite" id="SCUD_0001335701-mRNA-1">
    <property type="protein sequence ID" value="SCUD_0001335701-mRNA-1"/>
    <property type="gene ID" value="SCUD_0001335701"/>
</dbReference>
<dbReference type="Proteomes" id="UP000279833">
    <property type="component" value="Unassembled WGS sequence"/>
</dbReference>
<keyword evidence="2" id="KW-1185">Reference proteome</keyword>
<dbReference type="EMBL" id="UZAK01035809">
    <property type="protein sequence ID" value="VDP52323.1"/>
    <property type="molecule type" value="Genomic_DNA"/>
</dbReference>
<reference evidence="3" key="1">
    <citation type="submission" date="2016-06" db="UniProtKB">
        <authorList>
            <consortium name="WormBaseParasite"/>
        </authorList>
    </citation>
    <scope>IDENTIFICATION</scope>
</reference>
<evidence type="ECO:0000313" key="3">
    <source>
        <dbReference type="WBParaSite" id="SCUD_0001335701-mRNA-1"/>
    </source>
</evidence>
<reference evidence="1 2" key="2">
    <citation type="submission" date="2018-11" db="EMBL/GenBank/DDBJ databases">
        <authorList>
            <consortium name="Pathogen Informatics"/>
        </authorList>
    </citation>
    <scope>NUCLEOTIDE SEQUENCE [LARGE SCALE GENOMIC DNA]</scope>
    <source>
        <strain evidence="1">Dakar</strain>
        <strain evidence="2">Dakar, Senegal</strain>
    </source>
</reference>
<proteinExistence type="predicted"/>
<name>A0A183KEB1_9TREM</name>
<evidence type="ECO:0000313" key="2">
    <source>
        <dbReference type="Proteomes" id="UP000279833"/>
    </source>
</evidence>
<accession>A0A183KEB1</accession>
<organism evidence="3">
    <name type="scientific">Schistosoma curassoni</name>
    <dbReference type="NCBI Taxonomy" id="6186"/>
    <lineage>
        <taxon>Eukaryota</taxon>
        <taxon>Metazoa</taxon>
        <taxon>Spiralia</taxon>
        <taxon>Lophotrochozoa</taxon>
        <taxon>Platyhelminthes</taxon>
        <taxon>Trematoda</taxon>
        <taxon>Digenea</taxon>
        <taxon>Strigeidida</taxon>
        <taxon>Schistosomatoidea</taxon>
        <taxon>Schistosomatidae</taxon>
        <taxon>Schistosoma</taxon>
    </lineage>
</organism>
<dbReference type="AlphaFoldDB" id="A0A183KEB1"/>
<gene>
    <name evidence="1" type="ORF">SCUD_LOCUS13354</name>
</gene>
<sequence>MTKYRLPHEFQFHFDTEKALLRTPYHRKPWKAFELRHFLNDFFLQKIFLVVVLDSLTNIVLFLRPLQDIDILHAQDPGCSFAVPQACDKYCSPVNQLYQQSHLDRKRCH</sequence>